<comment type="caution">
    <text evidence="1">The sequence shown here is derived from an EMBL/GenBank/DDBJ whole genome shotgun (WGS) entry which is preliminary data.</text>
</comment>
<dbReference type="Proteomes" id="UP000677244">
    <property type="component" value="Unassembled WGS sequence"/>
</dbReference>
<gene>
    <name evidence="1" type="ORF">J7I42_15510</name>
</gene>
<evidence type="ECO:0000313" key="2">
    <source>
        <dbReference type="Proteomes" id="UP000677244"/>
    </source>
</evidence>
<name>A0ABS3YUS9_9BACT</name>
<protein>
    <recommendedName>
        <fullName evidence="3">Glycoside hydrolase</fullName>
    </recommendedName>
</protein>
<keyword evidence="2" id="KW-1185">Reference proteome</keyword>
<accession>A0ABS3YUS9</accession>
<dbReference type="InterPro" id="IPR008979">
    <property type="entry name" value="Galactose-bd-like_sf"/>
</dbReference>
<evidence type="ECO:0008006" key="3">
    <source>
        <dbReference type="Google" id="ProtNLM"/>
    </source>
</evidence>
<dbReference type="SUPFAM" id="SSF49785">
    <property type="entry name" value="Galactose-binding domain-like"/>
    <property type="match status" value="1"/>
</dbReference>
<organism evidence="1 2">
    <name type="scientific">Niastella soli</name>
    <dbReference type="NCBI Taxonomy" id="2821487"/>
    <lineage>
        <taxon>Bacteria</taxon>
        <taxon>Pseudomonadati</taxon>
        <taxon>Bacteroidota</taxon>
        <taxon>Chitinophagia</taxon>
        <taxon>Chitinophagales</taxon>
        <taxon>Chitinophagaceae</taxon>
        <taxon>Niastella</taxon>
    </lineage>
</organism>
<dbReference type="PANTHER" id="PTHR36848">
    <property type="entry name" value="DNA-BINDING PROTEIN (PUTATIVE SECRETED PROTEIN)-RELATED"/>
    <property type="match status" value="1"/>
</dbReference>
<dbReference type="Pfam" id="PF17132">
    <property type="entry name" value="Glyco_hydro_106"/>
    <property type="match status" value="2"/>
</dbReference>
<proteinExistence type="predicted"/>
<dbReference type="RefSeq" id="WP_209139743.1">
    <property type="nucleotide sequence ID" value="NZ_JAGHKO010000004.1"/>
</dbReference>
<dbReference type="NCBIfam" id="NF045579">
    <property type="entry name" value="rhamnoside_JR"/>
    <property type="match status" value="1"/>
</dbReference>
<reference evidence="1 2" key="1">
    <citation type="submission" date="2021-03" db="EMBL/GenBank/DDBJ databases">
        <title>Assistant Professor.</title>
        <authorList>
            <person name="Huq M.A."/>
        </authorList>
    </citation>
    <scope>NUCLEOTIDE SEQUENCE [LARGE SCALE GENOMIC DNA]</scope>
    <source>
        <strain evidence="1 2">MAH-29</strain>
    </source>
</reference>
<sequence>MMDLTGLHLNLIVQEGQPVKFCYISQMLHKTILACCITALSFSVSAQTKWPAINQQTRPWTRWWWMGSAVDEKNISSSLQQYSNAGFGGVEIVPIYGAKGYENRYIKYLSPQWMQMLDHTVQQSNKLNMGVYISVGTGWPIGGSNVTIPDAASKLIVQQYKLKASTPFMEKIVVNDPKQKGVAVLSALMGYNKNGGVIDLTNKVDTSRTLQYNTTEDLDLYAVFTGKTRQAVKRAAPGGEGYTIDHFSKAATADYFKIFDTAFGNSSHGVKAFFNDSYEVYNADWTPDFFTEFQKRRGYDLRQYINLFVSDAVNDTVARLKSDYRETLADLMRENFSTVFTQWTNKRNTLSVNQAHGSPGNLLDLYGAFDIPETETFGSSYFPIKGLKRDSGDIRNVDPDPNMLKFASSAAHAYGKPLTSCETFTWLTEHFKTAWSQCKPEVDQVFLSGINHVFYHGTTYTPADVKWPGWLFYASVNFVPDNSLWPHVKGLNEYITRCQSVLQAGEPDNEILIYWPVYDVWHHAKGMDMPLKVHDVDHWLHPTNFYKNVVGLQNAGYSLDFVSDKMLEQASVTNGMISVVPKGAKHKVLVVPGCDKIPVATLKNIIRLMKTGATVIFESQPQDVPGFNDPQKGKQALQALLNESKIATSDVAGALNQLKILPEPMATKQLKFIRRKTTEGMYYFIVNNSANDIDEKITLQSPATTVLRMDPLSGAINVLTAEKNANTTAVQLQLRSGQSIILKLSKKAESAPAYKSVKPAGEAINLQNNKWTLSFKDGGPQLPAIKQMTGIKPWTSFTEDSTIQSFSGTGVYTTTFTIKNKAADYLLQLDKLYESARVIINGKEAGLIWSLPYELKTGSFLKEGQNTISIEVCNLMANRIRDMDRRGQVWRNYHEINFVNINYQNFDASKWKVQPSGLDGAVQLIPLK</sequence>
<dbReference type="EMBL" id="JAGHKO010000004">
    <property type="protein sequence ID" value="MBO9201689.1"/>
    <property type="molecule type" value="Genomic_DNA"/>
</dbReference>
<dbReference type="InterPro" id="IPR053161">
    <property type="entry name" value="Ulvan_degrading_GH"/>
</dbReference>
<dbReference type="PANTHER" id="PTHR36848:SF2">
    <property type="entry name" value="SECRETED PROTEIN"/>
    <property type="match status" value="1"/>
</dbReference>
<dbReference type="Gene3D" id="2.60.120.260">
    <property type="entry name" value="Galactose-binding domain-like"/>
    <property type="match status" value="1"/>
</dbReference>
<evidence type="ECO:0000313" key="1">
    <source>
        <dbReference type="EMBL" id="MBO9201689.1"/>
    </source>
</evidence>